<evidence type="ECO:0000256" key="2">
    <source>
        <dbReference type="ARBA" id="ARBA00010835"/>
    </source>
</evidence>
<accession>A0A2T0FF69</accession>
<dbReference type="GeneID" id="36514994"/>
<keyword evidence="4" id="KW-0496">Mitochondrion</keyword>
<keyword evidence="3" id="KW-0809">Transit peptide</keyword>
<gene>
    <name evidence="7" type="ORF">B9G98_01245</name>
</gene>
<dbReference type="Pfam" id="PF00472">
    <property type="entry name" value="RF-1"/>
    <property type="match status" value="1"/>
</dbReference>
<dbReference type="SUPFAM" id="SSF75620">
    <property type="entry name" value="Release factor"/>
    <property type="match status" value="1"/>
</dbReference>
<evidence type="ECO:0000313" key="8">
    <source>
        <dbReference type="Proteomes" id="UP000238350"/>
    </source>
</evidence>
<evidence type="ECO:0000256" key="5">
    <source>
        <dbReference type="SAM" id="MobiDB-lite"/>
    </source>
</evidence>
<comment type="caution">
    <text evidence="7">The sequence shown here is derived from an EMBL/GenBank/DDBJ whole genome shotgun (WGS) entry which is preliminary data.</text>
</comment>
<dbReference type="PANTHER" id="PTHR46203">
    <property type="entry name" value="PROBABLE PEPTIDE CHAIN RELEASE FACTOR C12ORF65"/>
    <property type="match status" value="1"/>
</dbReference>
<dbReference type="FunFam" id="3.30.160.20:FF:000065">
    <property type="entry name" value="Peptidyl-tRNA hydrolase domain protein"/>
    <property type="match status" value="1"/>
</dbReference>
<reference evidence="7 8" key="1">
    <citation type="submission" date="2017-04" db="EMBL/GenBank/DDBJ databases">
        <title>Genome sequencing of [Candida] sorbophila.</title>
        <authorList>
            <person name="Ahn J.O."/>
        </authorList>
    </citation>
    <scope>NUCLEOTIDE SEQUENCE [LARGE SCALE GENOMIC DNA]</scope>
    <source>
        <strain evidence="7 8">DS02</strain>
    </source>
</reference>
<evidence type="ECO:0000256" key="1">
    <source>
        <dbReference type="ARBA" id="ARBA00004173"/>
    </source>
</evidence>
<feature type="domain" description="Prokaryotic-type class I peptide chain release factors" evidence="6">
    <location>
        <begin position="35"/>
        <end position="131"/>
    </location>
</feature>
<comment type="similarity">
    <text evidence="2">Belongs to the prokaryotic/mitochondrial release factor family.</text>
</comment>
<dbReference type="RefSeq" id="XP_024663571.1">
    <property type="nucleotide sequence ID" value="XM_024807803.1"/>
</dbReference>
<evidence type="ECO:0000256" key="3">
    <source>
        <dbReference type="ARBA" id="ARBA00022946"/>
    </source>
</evidence>
<dbReference type="Proteomes" id="UP000238350">
    <property type="component" value="Unassembled WGS sequence"/>
</dbReference>
<protein>
    <recommendedName>
        <fullName evidence="6">Prokaryotic-type class I peptide chain release factors domain-containing protein</fullName>
    </recommendedName>
</protein>
<dbReference type="GO" id="GO:0003747">
    <property type="term" value="F:translation release factor activity"/>
    <property type="evidence" value="ECO:0007669"/>
    <property type="project" value="InterPro"/>
</dbReference>
<name>A0A2T0FF69_9ASCO</name>
<sequence length="147" mass="16732">MITRATGRIKTDGARLFSGGFAALIQRNKLPPRPKIKEEEITEVFIKGGGNGGQKINKTNSKVQLKHIPTGIVVESQFSRSREDNRKRAREILAMKLEEIELGDKSRAAVVGEYKRQKARKKKQRGRKRQREREETQELPHNGESTV</sequence>
<dbReference type="InterPro" id="IPR000352">
    <property type="entry name" value="Pep_chain_release_fac_I"/>
</dbReference>
<comment type="subcellular location">
    <subcellularLocation>
        <location evidence="1">Mitochondrion</location>
    </subcellularLocation>
</comment>
<proteinExistence type="inferred from homology"/>
<feature type="region of interest" description="Disordered" evidence="5">
    <location>
        <begin position="112"/>
        <end position="147"/>
    </location>
</feature>
<dbReference type="STRING" id="45607.A0A2T0FF69"/>
<evidence type="ECO:0000259" key="6">
    <source>
        <dbReference type="Pfam" id="PF00472"/>
    </source>
</evidence>
<dbReference type="InterPro" id="IPR045853">
    <property type="entry name" value="Pep_chain_release_fac_I_sf"/>
</dbReference>
<dbReference type="EMBL" id="NDIQ01000001">
    <property type="protein sequence ID" value="PRT53625.1"/>
    <property type="molecule type" value="Genomic_DNA"/>
</dbReference>
<feature type="compositionally biased region" description="Basic residues" evidence="5">
    <location>
        <begin position="117"/>
        <end position="130"/>
    </location>
</feature>
<dbReference type="OrthoDB" id="277888at2759"/>
<organism evidence="7 8">
    <name type="scientific">Wickerhamiella sorbophila</name>
    <dbReference type="NCBI Taxonomy" id="45607"/>
    <lineage>
        <taxon>Eukaryota</taxon>
        <taxon>Fungi</taxon>
        <taxon>Dikarya</taxon>
        <taxon>Ascomycota</taxon>
        <taxon>Saccharomycotina</taxon>
        <taxon>Dipodascomycetes</taxon>
        <taxon>Dipodascales</taxon>
        <taxon>Trichomonascaceae</taxon>
        <taxon>Wickerhamiella</taxon>
    </lineage>
</organism>
<evidence type="ECO:0000256" key="4">
    <source>
        <dbReference type="ARBA" id="ARBA00023128"/>
    </source>
</evidence>
<dbReference type="GO" id="GO:0005739">
    <property type="term" value="C:mitochondrion"/>
    <property type="evidence" value="ECO:0007669"/>
    <property type="project" value="UniProtKB-SubCell"/>
</dbReference>
<evidence type="ECO:0000313" key="7">
    <source>
        <dbReference type="EMBL" id="PRT53625.1"/>
    </source>
</evidence>
<dbReference type="PANTHER" id="PTHR46203:SF1">
    <property type="entry name" value="MITOCHONDRIAL TRANSLATION RELEASE FACTOR IN RESCUE"/>
    <property type="match status" value="1"/>
</dbReference>
<dbReference type="InterPro" id="IPR052405">
    <property type="entry name" value="Mito_Transl_Release_Factor"/>
</dbReference>
<dbReference type="AlphaFoldDB" id="A0A2T0FF69"/>
<keyword evidence="8" id="KW-1185">Reference proteome</keyword>
<dbReference type="GO" id="GO:0032543">
    <property type="term" value="P:mitochondrial translation"/>
    <property type="evidence" value="ECO:0007669"/>
    <property type="project" value="UniProtKB-ARBA"/>
</dbReference>
<dbReference type="Gene3D" id="3.30.160.20">
    <property type="match status" value="1"/>
</dbReference>